<proteinExistence type="predicted"/>
<keyword evidence="1" id="KW-0614">Plasmid</keyword>
<dbReference type="KEGG" id="euz:DVS28_b0072"/>
<dbReference type="Proteomes" id="UP000264006">
    <property type="component" value="Plasmid pEDY32-46I"/>
</dbReference>
<evidence type="ECO:0000313" key="2">
    <source>
        <dbReference type="Proteomes" id="UP000264006"/>
    </source>
</evidence>
<name>A0A346Y5U5_9ACTN</name>
<protein>
    <submittedName>
        <fullName evidence="1">Uncharacterized protein</fullName>
    </submittedName>
</protein>
<sequence length="124" mass="13166">MQRGEIVWTDPADIPDGFDPWKTARTATVVSELGQSSATRRVLLWGTTLYAHLFTGPPTWWVPKAGVGLGDGDNRIIEIRGGWLRAAATVSLHRTPGARPTGRTAAVAAAVVAAGLRAAISSRH</sequence>
<keyword evidence="2" id="KW-1185">Reference proteome</keyword>
<dbReference type="EMBL" id="CP031166">
    <property type="protein sequence ID" value="AXV09842.1"/>
    <property type="molecule type" value="Genomic_DNA"/>
</dbReference>
<reference evidence="1 2" key="1">
    <citation type="submission" date="2018-09" db="EMBL/GenBank/DDBJ databases">
        <title>Complete genome sequence of Euzebya sp. DY32-46 isolated from seawater of Pacific Ocean.</title>
        <authorList>
            <person name="Xu L."/>
            <person name="Wu Y.-H."/>
            <person name="Xu X.-W."/>
        </authorList>
    </citation>
    <scope>NUCLEOTIDE SEQUENCE [LARGE SCALE GENOMIC DNA]</scope>
    <source>
        <strain evidence="1 2">DY32-46</strain>
        <plasmid evidence="2">pedy32-46i</plasmid>
    </source>
</reference>
<organism evidence="1 2">
    <name type="scientific">Euzebya pacifica</name>
    <dbReference type="NCBI Taxonomy" id="1608957"/>
    <lineage>
        <taxon>Bacteria</taxon>
        <taxon>Bacillati</taxon>
        <taxon>Actinomycetota</taxon>
        <taxon>Nitriliruptoria</taxon>
        <taxon>Euzebyales</taxon>
    </lineage>
</organism>
<gene>
    <name evidence="1" type="ORF">DVS28_b0072</name>
</gene>
<accession>A0A346Y5U5</accession>
<geneLocation type="plasmid" evidence="2">
    <name>pedy32-46i</name>
</geneLocation>
<evidence type="ECO:0000313" key="1">
    <source>
        <dbReference type="EMBL" id="AXV09842.1"/>
    </source>
</evidence>
<dbReference type="AlphaFoldDB" id="A0A346Y5U5"/>